<feature type="compositionally biased region" description="Acidic residues" evidence="1">
    <location>
        <begin position="271"/>
        <end position="290"/>
    </location>
</feature>
<dbReference type="GO" id="GO:0071944">
    <property type="term" value="C:cell periphery"/>
    <property type="evidence" value="ECO:0007669"/>
    <property type="project" value="UniProtKB-ARBA"/>
</dbReference>
<feature type="domain" description="Phosphatidylinositol transfer protein N-terminal" evidence="2">
    <location>
        <begin position="1"/>
        <end position="246"/>
    </location>
</feature>
<feature type="region of interest" description="Disordered" evidence="1">
    <location>
        <begin position="247"/>
        <end position="299"/>
    </location>
</feature>
<evidence type="ECO:0000313" key="4">
    <source>
        <dbReference type="Proteomes" id="UP001152320"/>
    </source>
</evidence>
<reference evidence="3" key="1">
    <citation type="submission" date="2021-10" db="EMBL/GenBank/DDBJ databases">
        <title>Tropical sea cucumber genome reveals ecological adaptation and Cuvierian tubules defense mechanism.</title>
        <authorList>
            <person name="Chen T."/>
        </authorList>
    </citation>
    <scope>NUCLEOTIDE SEQUENCE</scope>
    <source>
        <strain evidence="3">Nanhai2018</strain>
        <tissue evidence="3">Muscle</tissue>
    </source>
</reference>
<protein>
    <submittedName>
        <fullName evidence="3">Cytoplasmic phosphatidylinositol transfer protein 1</fullName>
    </submittedName>
</protein>
<dbReference type="InterPro" id="IPR055261">
    <property type="entry name" value="PI_transfer_N"/>
</dbReference>
<dbReference type="SUPFAM" id="SSF55961">
    <property type="entry name" value="Bet v1-like"/>
    <property type="match status" value="1"/>
</dbReference>
<gene>
    <name evidence="3" type="ORF">HOLleu_18761</name>
</gene>
<evidence type="ECO:0000313" key="3">
    <source>
        <dbReference type="EMBL" id="KAJ8037841.1"/>
    </source>
</evidence>
<dbReference type="FunFam" id="3.30.530.20:FF:000028">
    <property type="entry name" value="Phosphatidylinositol transfer protein 5"/>
    <property type="match status" value="1"/>
</dbReference>
<dbReference type="EMBL" id="JAIZAY010000008">
    <property type="protein sequence ID" value="KAJ8037841.1"/>
    <property type="molecule type" value="Genomic_DNA"/>
</dbReference>
<dbReference type="GO" id="GO:0008526">
    <property type="term" value="F:phosphatidylinositol transfer activity"/>
    <property type="evidence" value="ECO:0007669"/>
    <property type="project" value="UniProtKB-ARBA"/>
</dbReference>
<dbReference type="InterPro" id="IPR023393">
    <property type="entry name" value="START-like_dom_sf"/>
</dbReference>
<dbReference type="AlphaFoldDB" id="A0A9Q1C3B1"/>
<organism evidence="3 4">
    <name type="scientific">Holothuria leucospilota</name>
    <name type="common">Black long sea cucumber</name>
    <name type="synonym">Mertensiothuria leucospilota</name>
    <dbReference type="NCBI Taxonomy" id="206669"/>
    <lineage>
        <taxon>Eukaryota</taxon>
        <taxon>Metazoa</taxon>
        <taxon>Echinodermata</taxon>
        <taxon>Eleutherozoa</taxon>
        <taxon>Echinozoa</taxon>
        <taxon>Holothuroidea</taxon>
        <taxon>Aspidochirotacea</taxon>
        <taxon>Aspidochirotida</taxon>
        <taxon>Holothuriidae</taxon>
        <taxon>Holothuria</taxon>
    </lineage>
</organism>
<name>A0A9Q1C3B1_HOLLE</name>
<dbReference type="GO" id="GO:0035091">
    <property type="term" value="F:phosphatidylinositol binding"/>
    <property type="evidence" value="ECO:0007669"/>
    <property type="project" value="TreeGrafter"/>
</dbReference>
<sequence>MLLKEYRICMPLTVDEYHIGQLYMIAKHSEEQSQKGEGVEVLKNEDCYDPVHGKGRYTEKRIYLSSRLPVWSQRLIARLCSYFYVTEKAWNFYPFTITEYSCSFLDKFSLYILSRYENNCGTSYNCLGLSEEDLKEREVDHVDIVFNEVPEKYYKVEEDLTKFKSKTTDRGPLKPGWKENTTPIMCSYKAIKMKFEVWGLQSKVENFAHRAIRDILVLGHRQAFAWIDEWHGMTLEEVRQIEKKFQSRTNEKVSSGIEHSDSQHSGISNNGDDDDEDNDTFEDALEDLDEMSGASGTSR</sequence>
<dbReference type="PRINTS" id="PR00391">
    <property type="entry name" value="PITRANSFER"/>
</dbReference>
<keyword evidence="4" id="KW-1185">Reference proteome</keyword>
<proteinExistence type="predicted"/>
<dbReference type="InterPro" id="IPR001666">
    <property type="entry name" value="PI_transfer"/>
</dbReference>
<dbReference type="Proteomes" id="UP001152320">
    <property type="component" value="Chromosome 8"/>
</dbReference>
<dbReference type="Pfam" id="PF02121">
    <property type="entry name" value="IP_trans"/>
    <property type="match status" value="1"/>
</dbReference>
<evidence type="ECO:0000259" key="2">
    <source>
        <dbReference type="Pfam" id="PF02121"/>
    </source>
</evidence>
<dbReference type="PANTHER" id="PTHR10658:SF54">
    <property type="entry name" value="CYTOPLASMIC PHOSPHATIDYLINOSITOL TRANSFER PROTEIN 1"/>
    <property type="match status" value="1"/>
</dbReference>
<dbReference type="PANTHER" id="PTHR10658">
    <property type="entry name" value="PHOSPHATIDYLINOSITOL TRANSFER PROTEIN"/>
    <property type="match status" value="1"/>
</dbReference>
<accession>A0A9Q1C3B1</accession>
<dbReference type="Gene3D" id="3.30.530.20">
    <property type="match status" value="1"/>
</dbReference>
<evidence type="ECO:0000256" key="1">
    <source>
        <dbReference type="SAM" id="MobiDB-lite"/>
    </source>
</evidence>
<comment type="caution">
    <text evidence="3">The sequence shown here is derived from an EMBL/GenBank/DDBJ whole genome shotgun (WGS) entry which is preliminary data.</text>
</comment>
<dbReference type="GO" id="GO:0005737">
    <property type="term" value="C:cytoplasm"/>
    <property type="evidence" value="ECO:0007669"/>
    <property type="project" value="TreeGrafter"/>
</dbReference>
<dbReference type="OrthoDB" id="10053061at2759"/>